<evidence type="ECO:0000313" key="2">
    <source>
        <dbReference type="Proteomes" id="UP001055879"/>
    </source>
</evidence>
<sequence>MKSTRNDCNRKYAEADSSNMLCMSHVDEVNKDEYYNYAIRWANDKNVMKALNVREVYSNWDAWYVNGQDAGYKTTYARDNYSLAFVTLKGAGHTAPEFLPEECFEMVRRWFAHKPI</sequence>
<dbReference type="EMBL" id="CM042047">
    <property type="protein sequence ID" value="KAI3770022.1"/>
    <property type="molecule type" value="Genomic_DNA"/>
</dbReference>
<reference evidence="1 2" key="2">
    <citation type="journal article" date="2022" name="Mol. Ecol. Resour.">
        <title>The genomes of chicory, endive, great burdock and yacon provide insights into Asteraceae paleo-polyploidization history and plant inulin production.</title>
        <authorList>
            <person name="Fan W."/>
            <person name="Wang S."/>
            <person name="Wang H."/>
            <person name="Wang A."/>
            <person name="Jiang F."/>
            <person name="Liu H."/>
            <person name="Zhao H."/>
            <person name="Xu D."/>
            <person name="Zhang Y."/>
        </authorList>
    </citation>
    <scope>NUCLEOTIDE SEQUENCE [LARGE SCALE GENOMIC DNA]</scope>
    <source>
        <strain evidence="2">cv. Niubang</strain>
    </source>
</reference>
<keyword evidence="2" id="KW-1185">Reference proteome</keyword>
<gene>
    <name evidence="1" type="ORF">L6452_01142</name>
</gene>
<name>A0ACB9FHA4_ARCLA</name>
<accession>A0ACB9FHA4</accession>
<organism evidence="1 2">
    <name type="scientific">Arctium lappa</name>
    <name type="common">Greater burdock</name>
    <name type="synonym">Lappa major</name>
    <dbReference type="NCBI Taxonomy" id="4217"/>
    <lineage>
        <taxon>Eukaryota</taxon>
        <taxon>Viridiplantae</taxon>
        <taxon>Streptophyta</taxon>
        <taxon>Embryophyta</taxon>
        <taxon>Tracheophyta</taxon>
        <taxon>Spermatophyta</taxon>
        <taxon>Magnoliopsida</taxon>
        <taxon>eudicotyledons</taxon>
        <taxon>Gunneridae</taxon>
        <taxon>Pentapetalae</taxon>
        <taxon>asterids</taxon>
        <taxon>campanulids</taxon>
        <taxon>Asterales</taxon>
        <taxon>Asteraceae</taxon>
        <taxon>Carduoideae</taxon>
        <taxon>Cardueae</taxon>
        <taxon>Arctiinae</taxon>
        <taxon>Arctium</taxon>
    </lineage>
</organism>
<dbReference type="Proteomes" id="UP001055879">
    <property type="component" value="Linkage Group LG01"/>
</dbReference>
<proteinExistence type="predicted"/>
<evidence type="ECO:0000313" key="1">
    <source>
        <dbReference type="EMBL" id="KAI3770022.1"/>
    </source>
</evidence>
<reference evidence="2" key="1">
    <citation type="journal article" date="2022" name="Mol. Ecol. Resour.">
        <title>The genomes of chicory, endive, great burdock and yacon provide insights into Asteraceae palaeo-polyploidization history and plant inulin production.</title>
        <authorList>
            <person name="Fan W."/>
            <person name="Wang S."/>
            <person name="Wang H."/>
            <person name="Wang A."/>
            <person name="Jiang F."/>
            <person name="Liu H."/>
            <person name="Zhao H."/>
            <person name="Xu D."/>
            <person name="Zhang Y."/>
        </authorList>
    </citation>
    <scope>NUCLEOTIDE SEQUENCE [LARGE SCALE GENOMIC DNA]</scope>
    <source>
        <strain evidence="2">cv. Niubang</strain>
    </source>
</reference>
<protein>
    <submittedName>
        <fullName evidence="1">Uncharacterized protein</fullName>
    </submittedName>
</protein>
<comment type="caution">
    <text evidence="1">The sequence shown here is derived from an EMBL/GenBank/DDBJ whole genome shotgun (WGS) entry which is preliminary data.</text>
</comment>